<reference evidence="4" key="1">
    <citation type="journal article" date="2020" name="mSystems">
        <title>Genome- and Community-Level Interaction Insights into Carbon Utilization and Element Cycling Functions of Hydrothermarchaeota in Hydrothermal Sediment.</title>
        <authorList>
            <person name="Zhou Z."/>
            <person name="Liu Y."/>
            <person name="Xu W."/>
            <person name="Pan J."/>
            <person name="Luo Z.H."/>
            <person name="Li M."/>
        </authorList>
    </citation>
    <scope>NUCLEOTIDE SEQUENCE [LARGE SCALE GENOMIC DNA]</scope>
    <source>
        <strain evidence="4">SpSt-468</strain>
    </source>
</reference>
<dbReference type="InterPro" id="IPR010918">
    <property type="entry name" value="PurM-like_C_dom"/>
</dbReference>
<dbReference type="InterPro" id="IPR036676">
    <property type="entry name" value="PurM-like_C_sf"/>
</dbReference>
<dbReference type="Pfam" id="PF00586">
    <property type="entry name" value="AIRS"/>
    <property type="match status" value="1"/>
</dbReference>
<gene>
    <name evidence="4" type="ORF">ENS19_00345</name>
</gene>
<evidence type="ECO:0000259" key="2">
    <source>
        <dbReference type="Pfam" id="PF00586"/>
    </source>
</evidence>
<dbReference type="AlphaFoldDB" id="A0A7C3J3Y3"/>
<feature type="domain" description="PurM-like N-terminal" evidence="2">
    <location>
        <begin position="36"/>
        <end position="141"/>
    </location>
</feature>
<evidence type="ECO:0008006" key="5">
    <source>
        <dbReference type="Google" id="ProtNLM"/>
    </source>
</evidence>
<proteinExistence type="inferred from homology"/>
<dbReference type="PIRSF" id="PIRSF005644">
    <property type="entry name" value="Hdrgns_mtr_HypE"/>
    <property type="match status" value="1"/>
</dbReference>
<feature type="domain" description="PurM-like C-terminal" evidence="3">
    <location>
        <begin position="154"/>
        <end position="305"/>
    </location>
</feature>
<dbReference type="SUPFAM" id="SSF55326">
    <property type="entry name" value="PurM N-terminal domain-like"/>
    <property type="match status" value="1"/>
</dbReference>
<dbReference type="PANTHER" id="PTHR30303:SF4">
    <property type="entry name" value="HYDROGENASE EXPRESSION_FORMATION PROTEIN HYPE"/>
    <property type="match status" value="1"/>
</dbReference>
<protein>
    <recommendedName>
        <fullName evidence="5">Hydrogenase</fullName>
    </recommendedName>
</protein>
<comment type="similarity">
    <text evidence="1">Belongs to the HypE family.</text>
</comment>
<organism evidence="4">
    <name type="scientific">Candidatus Methanomethylicus mesodigestus</name>
    <dbReference type="NCBI Taxonomy" id="1867258"/>
    <lineage>
        <taxon>Archaea</taxon>
        <taxon>Thermoproteota</taxon>
        <taxon>Methanosuratincolia</taxon>
        <taxon>Candidatus Methanomethylicales</taxon>
        <taxon>Candidatus Methanomethylicaceae</taxon>
        <taxon>Candidatus Methanomethylicus</taxon>
    </lineage>
</organism>
<dbReference type="SUPFAM" id="SSF56042">
    <property type="entry name" value="PurM C-terminal domain-like"/>
    <property type="match status" value="1"/>
</dbReference>
<dbReference type="InterPro" id="IPR011854">
    <property type="entry name" value="HypE"/>
</dbReference>
<sequence length="333" mass="35021">MPDLPRGKVSSELLRSVVFRSLGWEDPDVLLGPGIGEDAAIIRVGSRLIAFKSDPITGSVDEVGWLAVFVNANDIATRGAVPRWFIPSILLPYGSSESDLREICAQIGEAASEVGASVVGGHTEVTAGIPRPIVAGSMIGILEGDCYFTSGGSREGDLLYMTKSAGLEGTAILSSDSRITSKFGSAFRSRCKSLLKEISVVKECSILRRLRGVTSMHDVTEGGLLGGVWELAEAAGKGIEINLLSVPVLEETRKVCEVLGLDPFRLIGSGSLLFTAQPAAAPAIEAELSSSSVRFSKIGVISGDASRRLCKGLDGKTFEIGPPSSDELWKGLG</sequence>
<dbReference type="Pfam" id="PF02769">
    <property type="entry name" value="AIRS_C"/>
    <property type="match status" value="1"/>
</dbReference>
<dbReference type="PANTHER" id="PTHR30303">
    <property type="entry name" value="HYDROGENASE ISOENZYMES FORMATION PROTEIN HYPE"/>
    <property type="match status" value="1"/>
</dbReference>
<evidence type="ECO:0000313" key="4">
    <source>
        <dbReference type="EMBL" id="HFK19717.1"/>
    </source>
</evidence>
<name>A0A7C3J3Y3_9CREN</name>
<dbReference type="CDD" id="cd06061">
    <property type="entry name" value="PurM-like1"/>
    <property type="match status" value="1"/>
</dbReference>
<evidence type="ECO:0000256" key="1">
    <source>
        <dbReference type="ARBA" id="ARBA00006243"/>
    </source>
</evidence>
<dbReference type="GO" id="GO:0051604">
    <property type="term" value="P:protein maturation"/>
    <property type="evidence" value="ECO:0007669"/>
    <property type="project" value="TreeGrafter"/>
</dbReference>
<dbReference type="InterPro" id="IPR016188">
    <property type="entry name" value="PurM-like_N"/>
</dbReference>
<dbReference type="InterPro" id="IPR036921">
    <property type="entry name" value="PurM-like_N_sf"/>
</dbReference>
<dbReference type="EMBL" id="DSTX01000001">
    <property type="protein sequence ID" value="HFK19717.1"/>
    <property type="molecule type" value="Genomic_DNA"/>
</dbReference>
<dbReference type="Gene3D" id="3.30.1330.10">
    <property type="entry name" value="PurM-like, N-terminal domain"/>
    <property type="match status" value="1"/>
</dbReference>
<comment type="caution">
    <text evidence="4">The sequence shown here is derived from an EMBL/GenBank/DDBJ whole genome shotgun (WGS) entry which is preliminary data.</text>
</comment>
<dbReference type="Gene3D" id="3.90.650.10">
    <property type="entry name" value="PurM-like C-terminal domain"/>
    <property type="match status" value="1"/>
</dbReference>
<accession>A0A7C3J3Y3</accession>
<evidence type="ECO:0000259" key="3">
    <source>
        <dbReference type="Pfam" id="PF02769"/>
    </source>
</evidence>